<evidence type="ECO:0000256" key="1">
    <source>
        <dbReference type="SAM" id="MobiDB-lite"/>
    </source>
</evidence>
<evidence type="ECO:0000313" key="2">
    <source>
        <dbReference type="Proteomes" id="UP000887569"/>
    </source>
</evidence>
<feature type="region of interest" description="Disordered" evidence="1">
    <location>
        <begin position="197"/>
        <end position="259"/>
    </location>
</feature>
<keyword evidence="2" id="KW-1185">Reference proteome</keyword>
<protein>
    <submittedName>
        <fullName evidence="3">Uncharacterized protein</fullName>
    </submittedName>
</protein>
<dbReference type="WBParaSite" id="PgB12X_g011_t01">
    <property type="protein sequence ID" value="PgB12X_g011_t01"/>
    <property type="gene ID" value="PgB12X_g011"/>
</dbReference>
<evidence type="ECO:0000313" key="3">
    <source>
        <dbReference type="WBParaSite" id="PgB12X_g011_t01"/>
    </source>
</evidence>
<organism evidence="2 3">
    <name type="scientific">Parascaris univalens</name>
    <name type="common">Nematode worm</name>
    <dbReference type="NCBI Taxonomy" id="6257"/>
    <lineage>
        <taxon>Eukaryota</taxon>
        <taxon>Metazoa</taxon>
        <taxon>Ecdysozoa</taxon>
        <taxon>Nematoda</taxon>
        <taxon>Chromadorea</taxon>
        <taxon>Rhabditida</taxon>
        <taxon>Spirurina</taxon>
        <taxon>Ascaridomorpha</taxon>
        <taxon>Ascaridoidea</taxon>
        <taxon>Ascarididae</taxon>
        <taxon>Parascaris</taxon>
    </lineage>
</organism>
<name>A0A914ZS68_PARUN</name>
<accession>A0A914ZS68</accession>
<dbReference type="Proteomes" id="UP000887569">
    <property type="component" value="Unplaced"/>
</dbReference>
<dbReference type="AlphaFoldDB" id="A0A914ZS68"/>
<sequence length="259" mass="28624">YICDENMNFLQKRLIRGSLLGGRPKVTDRRILSISCRLLSHSITSAFHSTFKVFLPPQFLIFPLSLYHFNCDMLNGLYGFIFGNMAAVDSAQKENVAVLTDQLALVANNSANNAAKIEDDWIFVEDRASGRSSPVFVANLEIEDLDSVSTISTDSTTNSTPPSPAQIRHSEALQHAKMIVAQRSRLEQKLFGDPNLLRPSNKYGDTRTKSVTSQLTASKLKRSTAAGHVASESKIKQRSKKGGKLLAGRNNDRKVNNLN</sequence>
<proteinExistence type="predicted"/>
<reference evidence="3" key="1">
    <citation type="submission" date="2022-11" db="UniProtKB">
        <authorList>
            <consortium name="WormBaseParasite"/>
        </authorList>
    </citation>
    <scope>IDENTIFICATION</scope>
</reference>
<feature type="compositionally biased region" description="Basic and acidic residues" evidence="1">
    <location>
        <begin position="250"/>
        <end position="259"/>
    </location>
</feature>